<comment type="subcellular location">
    <subcellularLocation>
        <location evidence="2">Nucleus</location>
    </subcellularLocation>
</comment>
<comment type="domain">
    <text evidence="2">The jas domain is required for interaction with COI1.</text>
</comment>
<gene>
    <name evidence="5" type="ORF">LIER_25405</name>
</gene>
<name>A0AAV3R670_LITER</name>
<dbReference type="InterPro" id="IPR040390">
    <property type="entry name" value="TIFY/JAZ"/>
</dbReference>
<reference evidence="5 6" key="1">
    <citation type="submission" date="2024-01" db="EMBL/GenBank/DDBJ databases">
        <title>The complete chloroplast genome sequence of Lithospermum erythrorhizon: insights into the phylogenetic relationship among Boraginaceae species and the maternal lineages of purple gromwells.</title>
        <authorList>
            <person name="Okada T."/>
            <person name="Watanabe K."/>
        </authorList>
    </citation>
    <scope>NUCLEOTIDE SEQUENCE [LARGE SCALE GENOMIC DNA]</scope>
</reference>
<dbReference type="PROSITE" id="PS51320">
    <property type="entry name" value="TIFY"/>
    <property type="match status" value="1"/>
</dbReference>
<dbReference type="GO" id="GO:2000022">
    <property type="term" value="P:regulation of jasmonic acid mediated signaling pathway"/>
    <property type="evidence" value="ECO:0007669"/>
    <property type="project" value="UniProtKB-UniRule"/>
</dbReference>
<feature type="compositionally biased region" description="Polar residues" evidence="3">
    <location>
        <begin position="105"/>
        <end position="117"/>
    </location>
</feature>
<dbReference type="InterPro" id="IPR018467">
    <property type="entry name" value="CCT_CS"/>
</dbReference>
<evidence type="ECO:0000256" key="1">
    <source>
        <dbReference type="ARBA" id="ARBA00008614"/>
    </source>
</evidence>
<dbReference type="AlphaFoldDB" id="A0AAV3R670"/>
<dbReference type="SMART" id="SM00979">
    <property type="entry name" value="TIFY"/>
    <property type="match status" value="1"/>
</dbReference>
<evidence type="ECO:0000259" key="4">
    <source>
        <dbReference type="PROSITE" id="PS51320"/>
    </source>
</evidence>
<dbReference type="Proteomes" id="UP001454036">
    <property type="component" value="Unassembled WGS sequence"/>
</dbReference>
<feature type="region of interest" description="Disordered" evidence="3">
    <location>
        <begin position="158"/>
        <end position="177"/>
    </location>
</feature>
<evidence type="ECO:0000313" key="6">
    <source>
        <dbReference type="Proteomes" id="UP001454036"/>
    </source>
</evidence>
<dbReference type="PANTHER" id="PTHR33077">
    <property type="entry name" value="PROTEIN TIFY 4A-RELATED-RELATED"/>
    <property type="match status" value="1"/>
</dbReference>
<comment type="similarity">
    <text evidence="1 2">Belongs to the TIFY/JAZ family.</text>
</comment>
<evidence type="ECO:0000256" key="2">
    <source>
        <dbReference type="RuleBase" id="RU369065"/>
    </source>
</evidence>
<proteinExistence type="inferred from homology"/>
<dbReference type="InterPro" id="IPR010399">
    <property type="entry name" value="Tify_dom"/>
</dbReference>
<dbReference type="GO" id="GO:0009611">
    <property type="term" value="P:response to wounding"/>
    <property type="evidence" value="ECO:0007669"/>
    <property type="project" value="UniProtKB-UniRule"/>
</dbReference>
<keyword evidence="2" id="KW-0539">Nucleus</keyword>
<feature type="domain" description="Tify" evidence="4">
    <location>
        <begin position="68"/>
        <end position="103"/>
    </location>
</feature>
<evidence type="ECO:0000256" key="3">
    <source>
        <dbReference type="SAM" id="MobiDB-lite"/>
    </source>
</evidence>
<keyword evidence="2" id="KW-1184">Jasmonic acid signaling pathway</keyword>
<organism evidence="5 6">
    <name type="scientific">Lithospermum erythrorhizon</name>
    <name type="common">Purple gromwell</name>
    <name type="synonym">Lithospermum officinale var. erythrorhizon</name>
    <dbReference type="NCBI Taxonomy" id="34254"/>
    <lineage>
        <taxon>Eukaryota</taxon>
        <taxon>Viridiplantae</taxon>
        <taxon>Streptophyta</taxon>
        <taxon>Embryophyta</taxon>
        <taxon>Tracheophyta</taxon>
        <taxon>Spermatophyta</taxon>
        <taxon>Magnoliopsida</taxon>
        <taxon>eudicotyledons</taxon>
        <taxon>Gunneridae</taxon>
        <taxon>Pentapetalae</taxon>
        <taxon>asterids</taxon>
        <taxon>lamiids</taxon>
        <taxon>Boraginales</taxon>
        <taxon>Boraginaceae</taxon>
        <taxon>Boraginoideae</taxon>
        <taxon>Lithospermeae</taxon>
        <taxon>Lithospermum</taxon>
    </lineage>
</organism>
<accession>A0AAV3R670</accession>
<feature type="compositionally biased region" description="Polar residues" evidence="3">
    <location>
        <begin position="164"/>
        <end position="177"/>
    </location>
</feature>
<keyword evidence="6" id="KW-1185">Reference proteome</keyword>
<dbReference type="Pfam" id="PF06200">
    <property type="entry name" value="tify"/>
    <property type="match status" value="1"/>
</dbReference>
<evidence type="ECO:0000313" key="5">
    <source>
        <dbReference type="EMBL" id="GAA0171354.1"/>
    </source>
</evidence>
<protein>
    <recommendedName>
        <fullName evidence="2">Protein TIFY</fullName>
    </recommendedName>
    <alternativeName>
        <fullName evidence="2">Jasmonate ZIM domain-containing protein</fullName>
    </alternativeName>
</protein>
<dbReference type="EMBL" id="BAABME010007637">
    <property type="protein sequence ID" value="GAA0171354.1"/>
    <property type="molecule type" value="Genomic_DNA"/>
</dbReference>
<feature type="region of interest" description="Disordered" evidence="3">
    <location>
        <begin position="105"/>
        <end position="124"/>
    </location>
</feature>
<comment type="caution">
    <text evidence="5">The sequence shown here is derived from an EMBL/GenBank/DDBJ whole genome shotgun (WGS) entry which is preliminary data.</text>
</comment>
<sequence length="198" mass="21778">MNSSNLSKKLSLYSQYLKENGSFGDLNFGLPAKQHGSTAPVTKNLLPMIEKSSGAILQDLNLSPKGGDDKEKAPMTIFYGGKVIVFDNFDEEKAKEIMGFANKASSMSQQNHNTTIPTPSPAPNTPFRNPLAEGDMPIMRNRSLARFIAKRKDRIRAKAPYEATNGQDESSSKPLDNTKSWLGLAAQSPSHQNEIQFM</sequence>
<dbReference type="GO" id="GO:0005634">
    <property type="term" value="C:nucleus"/>
    <property type="evidence" value="ECO:0007669"/>
    <property type="project" value="UniProtKB-SubCell"/>
</dbReference>
<dbReference type="Pfam" id="PF09425">
    <property type="entry name" value="Jas_motif"/>
    <property type="match status" value="1"/>
</dbReference>
<dbReference type="PANTHER" id="PTHR33077:SF140">
    <property type="entry name" value="PROTEIN TIFY 10B"/>
    <property type="match status" value="1"/>
</dbReference>
<comment type="function">
    <text evidence="2">Repressor of jasmonate responses.</text>
</comment>
<dbReference type="GO" id="GO:0031347">
    <property type="term" value="P:regulation of defense response"/>
    <property type="evidence" value="ECO:0007669"/>
    <property type="project" value="UniProtKB-UniRule"/>
</dbReference>